<dbReference type="NCBIfam" id="TIGR00621">
    <property type="entry name" value="ssb"/>
    <property type="match status" value="1"/>
</dbReference>
<organism evidence="4 5">
    <name type="scientific">Gordonia phage Clawz</name>
    <dbReference type="NCBI Taxonomy" id="2743910"/>
    <lineage>
        <taxon>Viruses</taxon>
        <taxon>Duplodnaviria</taxon>
        <taxon>Heunggongvirae</taxon>
        <taxon>Uroviricota</taxon>
        <taxon>Caudoviricetes</taxon>
        <taxon>Clawzvirus</taxon>
        <taxon>Clawzvirus clawz</taxon>
    </lineage>
</organism>
<dbReference type="InterPro" id="IPR011344">
    <property type="entry name" value="ssDNA-bd"/>
</dbReference>
<feature type="compositionally biased region" description="Basic and acidic residues" evidence="3">
    <location>
        <begin position="120"/>
        <end position="130"/>
    </location>
</feature>
<keyword evidence="5" id="KW-1185">Reference proteome</keyword>
<evidence type="ECO:0000256" key="3">
    <source>
        <dbReference type="SAM" id="MobiDB-lite"/>
    </source>
</evidence>
<accession>A0AAE7K687</accession>
<name>A0AAE7K687_9CAUD</name>
<evidence type="ECO:0000313" key="5">
    <source>
        <dbReference type="Proteomes" id="UP000821895"/>
    </source>
</evidence>
<dbReference type="InterPro" id="IPR000424">
    <property type="entry name" value="Primosome_PriB/ssb"/>
</dbReference>
<dbReference type="GO" id="GO:0009295">
    <property type="term" value="C:nucleoid"/>
    <property type="evidence" value="ECO:0007669"/>
    <property type="project" value="TreeGrafter"/>
</dbReference>
<protein>
    <recommendedName>
        <fullName evidence="2">Single-stranded DNA-binding protein</fullName>
    </recommendedName>
</protein>
<keyword evidence="1 2" id="KW-0238">DNA-binding</keyword>
<dbReference type="GO" id="GO:0006260">
    <property type="term" value="P:DNA replication"/>
    <property type="evidence" value="ECO:0007669"/>
    <property type="project" value="InterPro"/>
</dbReference>
<dbReference type="Proteomes" id="UP000821895">
    <property type="component" value="Segment"/>
</dbReference>
<evidence type="ECO:0000256" key="1">
    <source>
        <dbReference type="ARBA" id="ARBA00023125"/>
    </source>
</evidence>
<dbReference type="KEGG" id="vg:77951844"/>
<dbReference type="HAMAP" id="MF_00984">
    <property type="entry name" value="SSB"/>
    <property type="match status" value="1"/>
</dbReference>
<feature type="region of interest" description="Disordered" evidence="3">
    <location>
        <begin position="117"/>
        <end position="139"/>
    </location>
</feature>
<dbReference type="GeneID" id="77951844"/>
<dbReference type="EMBL" id="MT498058">
    <property type="protein sequence ID" value="QKY80000.1"/>
    <property type="molecule type" value="Genomic_DNA"/>
</dbReference>
<proteinExistence type="inferred from homology"/>
<dbReference type="RefSeq" id="YP_010675517.1">
    <property type="nucleotide sequence ID" value="NC_071004.1"/>
</dbReference>
<dbReference type="SUPFAM" id="SSF50249">
    <property type="entry name" value="Nucleic acid-binding proteins"/>
    <property type="match status" value="1"/>
</dbReference>
<dbReference type="Pfam" id="PF00436">
    <property type="entry name" value="SSB"/>
    <property type="match status" value="1"/>
</dbReference>
<sequence length="139" mass="15844">MTIDSTITIVGNLTADPSLRFDPQGQPQVKFSVAVTRRRYDRHKQDWVDADTTFIVCELWGAPAENVASSLHKGQRVIVSGKLQTKRWTTKNNENRERMELRVDDIGPSLKYGRTTFQKSEYRGPYRDDPTPGSNDAPF</sequence>
<dbReference type="InterPro" id="IPR012340">
    <property type="entry name" value="NA-bd_OB-fold"/>
</dbReference>
<dbReference type="PANTHER" id="PTHR10302">
    <property type="entry name" value="SINGLE-STRANDED DNA-BINDING PROTEIN"/>
    <property type="match status" value="1"/>
</dbReference>
<dbReference type="Gene3D" id="2.40.50.140">
    <property type="entry name" value="Nucleic acid-binding proteins"/>
    <property type="match status" value="1"/>
</dbReference>
<evidence type="ECO:0000256" key="2">
    <source>
        <dbReference type="PIRNR" id="PIRNR002070"/>
    </source>
</evidence>
<dbReference type="PANTHER" id="PTHR10302:SF27">
    <property type="entry name" value="SINGLE-STRANDED DNA-BINDING PROTEIN"/>
    <property type="match status" value="1"/>
</dbReference>
<evidence type="ECO:0000313" key="4">
    <source>
        <dbReference type="EMBL" id="QKY80000.1"/>
    </source>
</evidence>
<dbReference type="PROSITE" id="PS50935">
    <property type="entry name" value="SSB"/>
    <property type="match status" value="1"/>
</dbReference>
<dbReference type="GO" id="GO:0003697">
    <property type="term" value="F:single-stranded DNA binding"/>
    <property type="evidence" value="ECO:0007669"/>
    <property type="project" value="InterPro"/>
</dbReference>
<gene>
    <name evidence="4" type="primary">88</name>
    <name evidence="4" type="ORF">SEA_CLAWZ_88</name>
</gene>
<dbReference type="PIRSF" id="PIRSF002070">
    <property type="entry name" value="SSB"/>
    <property type="match status" value="1"/>
</dbReference>
<reference evidence="4" key="1">
    <citation type="submission" date="2020-05" db="EMBL/GenBank/DDBJ databases">
        <authorList>
            <person name="Conneilly E.M."/>
            <person name="Corace M.L."/>
            <person name="Daly D."/>
            <person name="Dejene M.A."/>
            <person name="Deng Y."/>
            <person name="Kelly J.M."/>
            <person name="Masiello C.S."/>
            <person name="McDonough D."/>
            <person name="Musser E."/>
            <person name="Pecorale A.L."/>
            <person name="Ray R.F."/>
            <person name="Regan I.M."/>
            <person name="Shedd N.A."/>
            <person name="Tatone J.R."/>
            <person name="Tocci C.W."/>
            <person name="Zarate C.M."/>
            <person name="Whitefleet-Smith J.L."/>
            <person name="Garlena R.A."/>
            <person name="Russell D.A."/>
            <person name="Pope W.H."/>
            <person name="Jacobs-Sera D."/>
            <person name="Hatfull G.F."/>
        </authorList>
    </citation>
    <scope>NUCLEOTIDE SEQUENCE</scope>
</reference>
<dbReference type="CDD" id="cd04496">
    <property type="entry name" value="SSB_OBF"/>
    <property type="match status" value="1"/>
</dbReference>